<dbReference type="PROSITE" id="PS51819">
    <property type="entry name" value="VOC"/>
    <property type="match status" value="1"/>
</dbReference>
<keyword evidence="2" id="KW-0223">Dioxygenase</keyword>
<evidence type="ECO:0000313" key="4">
    <source>
        <dbReference type="Proteomes" id="UP000233750"/>
    </source>
</evidence>
<dbReference type="GO" id="GO:0051213">
    <property type="term" value="F:dioxygenase activity"/>
    <property type="evidence" value="ECO:0007669"/>
    <property type="project" value="UniProtKB-KW"/>
</dbReference>
<dbReference type="EMBL" id="JACJHR010000047">
    <property type="protein sequence ID" value="MBB2503022.1"/>
    <property type="molecule type" value="Genomic_DNA"/>
</dbReference>
<accession>A0A8E1W3I2</accession>
<evidence type="ECO:0000313" key="3">
    <source>
        <dbReference type="EMBL" id="PKV90702.1"/>
    </source>
</evidence>
<organism evidence="3 4">
    <name type="scientific">Amycolatopsis echigonensis</name>
    <dbReference type="NCBI Taxonomy" id="2576905"/>
    <lineage>
        <taxon>Bacteria</taxon>
        <taxon>Bacillati</taxon>
        <taxon>Actinomycetota</taxon>
        <taxon>Actinomycetes</taxon>
        <taxon>Pseudonocardiales</taxon>
        <taxon>Pseudonocardiaceae</taxon>
        <taxon>Amycolatopsis</taxon>
    </lineage>
</organism>
<dbReference type="InterPro" id="IPR037523">
    <property type="entry name" value="VOC_core"/>
</dbReference>
<evidence type="ECO:0000313" key="5">
    <source>
        <dbReference type="Proteomes" id="UP000550260"/>
    </source>
</evidence>
<evidence type="ECO:0000313" key="2">
    <source>
        <dbReference type="EMBL" id="MBB2503022.1"/>
    </source>
</evidence>
<name>A0A2N3WA11_9PSEU</name>
<dbReference type="SUPFAM" id="SSF54593">
    <property type="entry name" value="Glyoxalase/Bleomycin resistance protein/Dihydroxybiphenyl dioxygenase"/>
    <property type="match status" value="1"/>
</dbReference>
<comment type="caution">
    <text evidence="3">The sequence shown here is derived from an EMBL/GenBank/DDBJ whole genome shotgun (WGS) entry which is preliminary data.</text>
</comment>
<dbReference type="InterPro" id="IPR029068">
    <property type="entry name" value="Glyas_Bleomycin-R_OHBP_Dase"/>
</dbReference>
<keyword evidence="2" id="KW-0560">Oxidoreductase</keyword>
<dbReference type="OrthoDB" id="2611891at2"/>
<dbReference type="Gene3D" id="3.10.180.10">
    <property type="entry name" value="2,3-Dihydroxybiphenyl 1,2-Dioxygenase, domain 1"/>
    <property type="match status" value="1"/>
</dbReference>
<dbReference type="InterPro" id="IPR004360">
    <property type="entry name" value="Glyas_Fos-R_dOase_dom"/>
</dbReference>
<accession>A0A2N3WA11</accession>
<dbReference type="Proteomes" id="UP000233750">
    <property type="component" value="Unassembled WGS sequence"/>
</dbReference>
<proteinExistence type="predicted"/>
<gene>
    <name evidence="3" type="ORF">ATK30_1452</name>
    <name evidence="2" type="ORF">H5411_28290</name>
</gene>
<feature type="domain" description="VOC" evidence="1">
    <location>
        <begin position="3"/>
        <end position="108"/>
    </location>
</feature>
<dbReference type="AlphaFoldDB" id="A0A2N3WA11"/>
<reference evidence="3 4" key="1">
    <citation type="submission" date="2017-12" db="EMBL/GenBank/DDBJ databases">
        <title>Sequencing the genomes of 1000 Actinobacteria strains.</title>
        <authorList>
            <person name="Klenk H.-P."/>
        </authorList>
    </citation>
    <scope>NUCLEOTIDE SEQUENCE [LARGE SCALE GENOMIC DNA]</scope>
    <source>
        <strain evidence="3 4">DSM 45165</strain>
    </source>
</reference>
<dbReference type="Proteomes" id="UP000550260">
    <property type="component" value="Unassembled WGS sequence"/>
</dbReference>
<dbReference type="RefSeq" id="WP_101434873.1">
    <property type="nucleotide sequence ID" value="NZ_JACJHR010000047.1"/>
</dbReference>
<evidence type="ECO:0000259" key="1">
    <source>
        <dbReference type="PROSITE" id="PS51819"/>
    </source>
</evidence>
<protein>
    <submittedName>
        <fullName evidence="2">Extradiol dioxygenase</fullName>
    </submittedName>
</protein>
<reference evidence="2 5" key="2">
    <citation type="submission" date="2020-08" db="EMBL/GenBank/DDBJ databases">
        <title>Amycolatopsis echigonensis JCM 21831.</title>
        <authorList>
            <person name="Tedsree N."/>
            <person name="Kuncharoen N."/>
            <person name="Likhitwitayawuid K."/>
            <person name="Tanasupawat S."/>
        </authorList>
    </citation>
    <scope>NUCLEOTIDE SEQUENCE [LARGE SCALE GENOMIC DNA]</scope>
    <source>
        <strain evidence="2 5">JCM 21831</strain>
    </source>
</reference>
<dbReference type="EMBL" id="PJMY01000003">
    <property type="protein sequence ID" value="PKV90702.1"/>
    <property type="molecule type" value="Genomic_DNA"/>
</dbReference>
<dbReference type="Pfam" id="PF00903">
    <property type="entry name" value="Glyoxalase"/>
    <property type="match status" value="1"/>
</dbReference>
<keyword evidence="4" id="KW-1185">Reference proteome</keyword>
<sequence>MITGAHVILYSKDAAADREFLRDVMALGHIDAGDGWLIFRLPPTELAVHPTGGAPRQEFYLMCDDLDETVRQLTEKGAEVDGEATTASWGTRVSIRLPSGSLLPLYQPRHPVAHG</sequence>